<dbReference type="EMBL" id="UINC01101203">
    <property type="protein sequence ID" value="SVC61827.1"/>
    <property type="molecule type" value="Genomic_DNA"/>
</dbReference>
<gene>
    <name evidence="1" type="ORF">METZ01_LOCUS314681</name>
</gene>
<proteinExistence type="predicted"/>
<feature type="non-terminal residue" evidence="1">
    <location>
        <position position="1"/>
    </location>
</feature>
<evidence type="ECO:0000313" key="1">
    <source>
        <dbReference type="EMBL" id="SVC61827.1"/>
    </source>
</evidence>
<sequence length="24" mass="2640">LICERHFPNDCVTGLLPVLRVMGG</sequence>
<organism evidence="1">
    <name type="scientific">marine metagenome</name>
    <dbReference type="NCBI Taxonomy" id="408172"/>
    <lineage>
        <taxon>unclassified sequences</taxon>
        <taxon>metagenomes</taxon>
        <taxon>ecological metagenomes</taxon>
    </lineage>
</organism>
<name>A0A382NND0_9ZZZZ</name>
<protein>
    <submittedName>
        <fullName evidence="1">Uncharacterized protein</fullName>
    </submittedName>
</protein>
<reference evidence="1" key="1">
    <citation type="submission" date="2018-05" db="EMBL/GenBank/DDBJ databases">
        <authorList>
            <person name="Lanie J.A."/>
            <person name="Ng W.-L."/>
            <person name="Kazmierczak K.M."/>
            <person name="Andrzejewski T.M."/>
            <person name="Davidsen T.M."/>
            <person name="Wayne K.J."/>
            <person name="Tettelin H."/>
            <person name="Glass J.I."/>
            <person name="Rusch D."/>
            <person name="Podicherti R."/>
            <person name="Tsui H.-C.T."/>
            <person name="Winkler M.E."/>
        </authorList>
    </citation>
    <scope>NUCLEOTIDE SEQUENCE</scope>
</reference>
<dbReference type="AlphaFoldDB" id="A0A382NND0"/>
<accession>A0A382NND0</accession>